<evidence type="ECO:0000313" key="2">
    <source>
        <dbReference type="EMBL" id="JAD44312.1"/>
    </source>
</evidence>
<proteinExistence type="predicted"/>
<name>A0A0A9AB74_ARUDO</name>
<reference evidence="2" key="1">
    <citation type="submission" date="2014-09" db="EMBL/GenBank/DDBJ databases">
        <authorList>
            <person name="Magalhaes I.L.F."/>
            <person name="Oliveira U."/>
            <person name="Santos F.R."/>
            <person name="Vidigal T.H.D.A."/>
            <person name="Brescovit A.D."/>
            <person name="Santos A.J."/>
        </authorList>
    </citation>
    <scope>NUCLEOTIDE SEQUENCE</scope>
    <source>
        <tissue evidence="2">Shoot tissue taken approximately 20 cm above the soil surface</tissue>
    </source>
</reference>
<evidence type="ECO:0000256" key="1">
    <source>
        <dbReference type="SAM" id="SignalP"/>
    </source>
</evidence>
<reference evidence="2" key="2">
    <citation type="journal article" date="2015" name="Data Brief">
        <title>Shoot transcriptome of the giant reed, Arundo donax.</title>
        <authorList>
            <person name="Barrero R.A."/>
            <person name="Guerrero F.D."/>
            <person name="Moolhuijzen P."/>
            <person name="Goolsby J.A."/>
            <person name="Tidwell J."/>
            <person name="Bellgard S.E."/>
            <person name="Bellgard M.I."/>
        </authorList>
    </citation>
    <scope>NUCLEOTIDE SEQUENCE</scope>
    <source>
        <tissue evidence="2">Shoot tissue taken approximately 20 cm above the soil surface</tissue>
    </source>
</reference>
<feature type="signal peptide" evidence="1">
    <location>
        <begin position="1"/>
        <end position="15"/>
    </location>
</feature>
<dbReference type="EMBL" id="GBRH01253583">
    <property type="protein sequence ID" value="JAD44312.1"/>
    <property type="molecule type" value="Transcribed_RNA"/>
</dbReference>
<dbReference type="AlphaFoldDB" id="A0A0A9AB74"/>
<feature type="chain" id="PRO_5012949361" evidence="1">
    <location>
        <begin position="16"/>
        <end position="83"/>
    </location>
</feature>
<sequence length="83" mass="9675">MLCPVLLLIFPQCHLLSICISTDKYISQSIITHVCYWEESGWRKYMHFLQEVSNALPLRALEPHRLEESENVLSRALVHDLPV</sequence>
<keyword evidence="1" id="KW-0732">Signal</keyword>
<protein>
    <submittedName>
        <fullName evidence="2">Uncharacterized protein</fullName>
    </submittedName>
</protein>
<organism evidence="2">
    <name type="scientific">Arundo donax</name>
    <name type="common">Giant reed</name>
    <name type="synonym">Donax arundinaceus</name>
    <dbReference type="NCBI Taxonomy" id="35708"/>
    <lineage>
        <taxon>Eukaryota</taxon>
        <taxon>Viridiplantae</taxon>
        <taxon>Streptophyta</taxon>
        <taxon>Embryophyta</taxon>
        <taxon>Tracheophyta</taxon>
        <taxon>Spermatophyta</taxon>
        <taxon>Magnoliopsida</taxon>
        <taxon>Liliopsida</taxon>
        <taxon>Poales</taxon>
        <taxon>Poaceae</taxon>
        <taxon>PACMAD clade</taxon>
        <taxon>Arundinoideae</taxon>
        <taxon>Arundineae</taxon>
        <taxon>Arundo</taxon>
    </lineage>
</organism>
<accession>A0A0A9AB74</accession>